<reference evidence="2 3" key="1">
    <citation type="journal article" date="2021" name="Int. J. Syst. Evol. Microbiol.">
        <title>Steroidobacter gossypii sp. nov., isolated from soil of cotton cropping field.</title>
        <authorList>
            <person name="Huang R."/>
            <person name="Yang S."/>
            <person name="Zhen C."/>
            <person name="Liu W."/>
        </authorList>
    </citation>
    <scope>NUCLEOTIDE SEQUENCE [LARGE SCALE GENOMIC DNA]</scope>
    <source>
        <strain evidence="2 3">S1-65</strain>
    </source>
</reference>
<comment type="caution">
    <text evidence="2">The sequence shown here is derived from an EMBL/GenBank/DDBJ whole genome shotgun (WGS) entry which is preliminary data.</text>
</comment>
<name>A0ABS1WQ66_9GAMM</name>
<evidence type="ECO:0000313" key="3">
    <source>
        <dbReference type="Proteomes" id="UP000661077"/>
    </source>
</evidence>
<dbReference type="PROSITE" id="PS51257">
    <property type="entry name" value="PROKAR_LIPOPROTEIN"/>
    <property type="match status" value="1"/>
</dbReference>
<dbReference type="RefSeq" id="WP_203165108.1">
    <property type="nucleotide sequence ID" value="NZ_JAEVLS010000001.1"/>
</dbReference>
<evidence type="ECO:0008006" key="4">
    <source>
        <dbReference type="Google" id="ProtNLM"/>
    </source>
</evidence>
<dbReference type="Proteomes" id="UP000661077">
    <property type="component" value="Unassembled WGS sequence"/>
</dbReference>
<evidence type="ECO:0000313" key="2">
    <source>
        <dbReference type="EMBL" id="MBM0103121.1"/>
    </source>
</evidence>
<accession>A0ABS1WQ66</accession>
<protein>
    <recommendedName>
        <fullName evidence="4">Lipoprotein</fullName>
    </recommendedName>
</protein>
<evidence type="ECO:0000256" key="1">
    <source>
        <dbReference type="SAM" id="SignalP"/>
    </source>
</evidence>
<dbReference type="EMBL" id="JAEVLS010000001">
    <property type="protein sequence ID" value="MBM0103121.1"/>
    <property type="molecule type" value="Genomic_DNA"/>
</dbReference>
<feature type="signal peptide" evidence="1">
    <location>
        <begin position="1"/>
        <end position="18"/>
    </location>
</feature>
<sequence length="129" mass="13982">MKLLISGFVSFVTVLLVACSNVPLHEADYESVAEKLVALEPCKPQYCSGVWYPLDRPRNEDTDPVAAKLASSECVAKLRENIPSPRPHSPANQPGLSAGPAPTEVIAAAQIVTCMREKGWQYFVEGTVI</sequence>
<keyword evidence="1" id="KW-0732">Signal</keyword>
<proteinExistence type="predicted"/>
<gene>
    <name evidence="2" type="ORF">JM946_00105</name>
</gene>
<organism evidence="2 3">
    <name type="scientific">Steroidobacter gossypii</name>
    <dbReference type="NCBI Taxonomy" id="2805490"/>
    <lineage>
        <taxon>Bacteria</taxon>
        <taxon>Pseudomonadati</taxon>
        <taxon>Pseudomonadota</taxon>
        <taxon>Gammaproteobacteria</taxon>
        <taxon>Steroidobacterales</taxon>
        <taxon>Steroidobacteraceae</taxon>
        <taxon>Steroidobacter</taxon>
    </lineage>
</organism>
<feature type="chain" id="PRO_5045087625" description="Lipoprotein" evidence="1">
    <location>
        <begin position="19"/>
        <end position="129"/>
    </location>
</feature>
<keyword evidence="3" id="KW-1185">Reference proteome</keyword>